<dbReference type="InterPro" id="IPR013320">
    <property type="entry name" value="ConA-like_dom_sf"/>
</dbReference>
<dbReference type="FunFam" id="2.60.40.10:FF:000088">
    <property type="entry name" value="Butyrophilin subfamily 1 member A1"/>
    <property type="match status" value="1"/>
</dbReference>
<evidence type="ECO:0000313" key="13">
    <source>
        <dbReference type="Ensembl" id="ENSPSIP00000011386.1"/>
    </source>
</evidence>
<dbReference type="Pfam" id="PF13765">
    <property type="entry name" value="PRY"/>
    <property type="match status" value="1"/>
</dbReference>
<dbReference type="GO" id="GO:0050852">
    <property type="term" value="P:T cell receptor signaling pathway"/>
    <property type="evidence" value="ECO:0007669"/>
    <property type="project" value="TreeGrafter"/>
</dbReference>
<evidence type="ECO:0000256" key="2">
    <source>
        <dbReference type="ARBA" id="ARBA00007591"/>
    </source>
</evidence>
<keyword evidence="7" id="KW-1015">Disulfide bond</keyword>
<accession>K7FTM6</accession>
<sequence length="457" mass="51674">FRVVGPDHPVPAVVGKDALLPCQLLPQMSAEDMEVRWFISLQPSEVIHLYKDRRDHEEQQNVGFRGRTELLKDDIANGSVALRIHSITPTDEGLYSCFFQSSTFYAEAKLELTVAGLGSAPHIFIEGYQDGGIRFVCQSSGWYPEPKMQWKDRHGQLLKSSSEETSRQPDGLFQTQISIVVAENSNGNMSCCVRNPRLNIEKESVIHIADLFFPRTSPWMVTVIVILVILASIILPASFYFWNHRKKSKNKKKSKAESDPKSSINVVVLLGKLLAELGWSKVRQYAVWFAPNTWILSPHPVVVTMDPNTASSRLYVPEDGKSVKWRVSQPDVPDNPERFDCETCVLGCEGITAGRHYWEAEVGQGRVWAVGVANKSVRRKGWIKFSPEEGIWAMDQCGGHYRTCTNPENFLSIKVIPKKIGVFLDYEAGWVSFYDGVNEAPIYRFTDTFTETVFPFF</sequence>
<dbReference type="CDD" id="cd12888">
    <property type="entry name" value="SPRY_PRY_TRIM7_like"/>
    <property type="match status" value="1"/>
</dbReference>
<dbReference type="Pfam" id="PF22705">
    <property type="entry name" value="C2-set_3"/>
    <property type="match status" value="1"/>
</dbReference>
<dbReference type="PROSITE" id="PS50835">
    <property type="entry name" value="IG_LIKE"/>
    <property type="match status" value="2"/>
</dbReference>
<dbReference type="SMART" id="SM00409">
    <property type="entry name" value="IG"/>
    <property type="match status" value="1"/>
</dbReference>
<dbReference type="Gene3D" id="2.60.40.10">
    <property type="entry name" value="Immunoglobulins"/>
    <property type="match status" value="2"/>
</dbReference>
<dbReference type="GO" id="GO:0005102">
    <property type="term" value="F:signaling receptor binding"/>
    <property type="evidence" value="ECO:0007669"/>
    <property type="project" value="TreeGrafter"/>
</dbReference>
<dbReference type="PROSITE" id="PS50188">
    <property type="entry name" value="B302_SPRY"/>
    <property type="match status" value="1"/>
</dbReference>
<feature type="domain" description="Ig-like" evidence="12">
    <location>
        <begin position="121"/>
        <end position="207"/>
    </location>
</feature>
<dbReference type="InterPro" id="IPR003879">
    <property type="entry name" value="Butyrophylin_SPRY"/>
</dbReference>
<dbReference type="EMBL" id="AGCU01117701">
    <property type="status" value="NOT_ANNOTATED_CDS"/>
    <property type="molecule type" value="Genomic_DNA"/>
</dbReference>
<dbReference type="SMART" id="SM00406">
    <property type="entry name" value="IGv"/>
    <property type="match status" value="1"/>
</dbReference>
<comment type="subcellular location">
    <subcellularLocation>
        <location evidence="1">Membrane</location>
        <topology evidence="1">Single-pass type I membrane protein</topology>
    </subcellularLocation>
</comment>
<evidence type="ECO:0000256" key="10">
    <source>
        <dbReference type="SAM" id="Phobius"/>
    </source>
</evidence>
<dbReference type="FunFam" id="2.60.120.920:FF:000004">
    <property type="entry name" value="Butyrophilin subfamily 1 member A1"/>
    <property type="match status" value="1"/>
</dbReference>
<dbReference type="HOGENOM" id="CLU_013137_22_0_1"/>
<reference evidence="14" key="2">
    <citation type="journal article" date="2013" name="Nat. Genet.">
        <title>The draft genomes of soft-shell turtle and green sea turtle yield insights into the development and evolution of the turtle-specific body plan.</title>
        <authorList>
            <person name="Wang Z."/>
            <person name="Pascual-Anaya J."/>
            <person name="Zadissa A."/>
            <person name="Li W."/>
            <person name="Niimura Y."/>
            <person name="Huang Z."/>
            <person name="Li C."/>
            <person name="White S."/>
            <person name="Xiong Z."/>
            <person name="Fang D."/>
            <person name="Wang B."/>
            <person name="Ming Y."/>
            <person name="Chen Y."/>
            <person name="Zheng Y."/>
            <person name="Kuraku S."/>
            <person name="Pignatelli M."/>
            <person name="Herrero J."/>
            <person name="Beal K."/>
            <person name="Nozawa M."/>
            <person name="Li Q."/>
            <person name="Wang J."/>
            <person name="Zhang H."/>
            <person name="Yu L."/>
            <person name="Shigenobu S."/>
            <person name="Wang J."/>
            <person name="Liu J."/>
            <person name="Flicek P."/>
            <person name="Searle S."/>
            <person name="Wang J."/>
            <person name="Kuratani S."/>
            <person name="Yin Y."/>
            <person name="Aken B."/>
            <person name="Zhang G."/>
            <person name="Irie N."/>
        </authorList>
    </citation>
    <scope>NUCLEOTIDE SEQUENCE [LARGE SCALE GENOMIC DNA]</scope>
    <source>
        <strain evidence="14">Daiwa-1</strain>
    </source>
</reference>
<evidence type="ECO:0008006" key="15">
    <source>
        <dbReference type="Google" id="ProtNLM"/>
    </source>
</evidence>
<dbReference type="Gene3D" id="2.60.120.920">
    <property type="match status" value="1"/>
</dbReference>
<feature type="domain" description="B30.2/SPRY" evidence="11">
    <location>
        <begin position="283"/>
        <end position="457"/>
    </location>
</feature>
<dbReference type="InterPro" id="IPR050504">
    <property type="entry name" value="IgSF_BTN/MOG"/>
</dbReference>
<name>K7FTM6_PELSI</name>
<evidence type="ECO:0000256" key="8">
    <source>
        <dbReference type="ARBA" id="ARBA00023180"/>
    </source>
</evidence>
<dbReference type="CDD" id="cd05713">
    <property type="entry name" value="IgV_MOG_like"/>
    <property type="match status" value="1"/>
</dbReference>
<dbReference type="InterPro" id="IPR043136">
    <property type="entry name" value="B30.2/SPRY_sf"/>
</dbReference>
<evidence type="ECO:0000256" key="1">
    <source>
        <dbReference type="ARBA" id="ARBA00004479"/>
    </source>
</evidence>
<dbReference type="eggNOG" id="ENOG502QSRZ">
    <property type="taxonomic scope" value="Eukaryota"/>
</dbReference>
<dbReference type="PANTHER" id="PTHR24100:SF149">
    <property type="entry name" value="BG-LIKE ANTIGEN 1-RELATED"/>
    <property type="match status" value="1"/>
</dbReference>
<dbReference type="OMA" id="RVERGYC"/>
<dbReference type="GO" id="GO:0009897">
    <property type="term" value="C:external side of plasma membrane"/>
    <property type="evidence" value="ECO:0007669"/>
    <property type="project" value="TreeGrafter"/>
</dbReference>
<dbReference type="AlphaFoldDB" id="K7FTM6"/>
<keyword evidence="4" id="KW-0732">Signal</keyword>
<keyword evidence="8" id="KW-0325">Glycoprotein</keyword>
<evidence type="ECO:0000259" key="12">
    <source>
        <dbReference type="PROSITE" id="PS50835"/>
    </source>
</evidence>
<dbReference type="InterPro" id="IPR003599">
    <property type="entry name" value="Ig_sub"/>
</dbReference>
<evidence type="ECO:0000256" key="6">
    <source>
        <dbReference type="ARBA" id="ARBA00023136"/>
    </source>
</evidence>
<reference evidence="13" key="4">
    <citation type="submission" date="2025-09" db="UniProtKB">
        <authorList>
            <consortium name="Ensembl"/>
        </authorList>
    </citation>
    <scope>IDENTIFICATION</scope>
</reference>
<evidence type="ECO:0000259" key="11">
    <source>
        <dbReference type="PROSITE" id="PS50188"/>
    </source>
</evidence>
<keyword evidence="6 10" id="KW-0472">Membrane</keyword>
<keyword evidence="5 10" id="KW-1133">Transmembrane helix</keyword>
<dbReference type="InterPro" id="IPR006574">
    <property type="entry name" value="PRY"/>
</dbReference>
<evidence type="ECO:0000256" key="7">
    <source>
        <dbReference type="ARBA" id="ARBA00023157"/>
    </source>
</evidence>
<feature type="transmembrane region" description="Helical" evidence="10">
    <location>
        <begin position="219"/>
        <end position="242"/>
    </location>
</feature>
<keyword evidence="9" id="KW-0393">Immunoglobulin domain</keyword>
<evidence type="ECO:0000256" key="9">
    <source>
        <dbReference type="ARBA" id="ARBA00023319"/>
    </source>
</evidence>
<dbReference type="GeneTree" id="ENSGT00940000153527"/>
<dbReference type="Proteomes" id="UP000007267">
    <property type="component" value="Unassembled WGS sequence"/>
</dbReference>
<reference evidence="14" key="1">
    <citation type="submission" date="2011-10" db="EMBL/GenBank/DDBJ databases">
        <authorList>
            <consortium name="Soft-shell Turtle Genome Consortium"/>
        </authorList>
    </citation>
    <scope>NUCLEOTIDE SEQUENCE [LARGE SCALE GENOMIC DNA]</scope>
    <source>
        <strain evidence="14">Daiwa-1</strain>
    </source>
</reference>
<dbReference type="SMART" id="SM00449">
    <property type="entry name" value="SPRY"/>
    <property type="match status" value="1"/>
</dbReference>
<dbReference type="InterPro" id="IPR013783">
    <property type="entry name" value="Ig-like_fold"/>
</dbReference>
<dbReference type="PRINTS" id="PR01407">
    <property type="entry name" value="BUTYPHLNCDUF"/>
</dbReference>
<keyword evidence="3 10" id="KW-0812">Transmembrane</keyword>
<dbReference type="InterPro" id="IPR036179">
    <property type="entry name" value="Ig-like_dom_sf"/>
</dbReference>
<dbReference type="GO" id="GO:0001817">
    <property type="term" value="P:regulation of cytokine production"/>
    <property type="evidence" value="ECO:0007669"/>
    <property type="project" value="TreeGrafter"/>
</dbReference>
<dbReference type="PANTHER" id="PTHR24100">
    <property type="entry name" value="BUTYROPHILIN"/>
    <property type="match status" value="1"/>
</dbReference>
<keyword evidence="14" id="KW-1185">Reference proteome</keyword>
<evidence type="ECO:0000256" key="3">
    <source>
        <dbReference type="ARBA" id="ARBA00022692"/>
    </source>
</evidence>
<protein>
    <recommendedName>
        <fullName evidence="15">Butyrophilin subfamily 1 member A1</fullName>
    </recommendedName>
</protein>
<reference evidence="13" key="3">
    <citation type="submission" date="2025-08" db="UniProtKB">
        <authorList>
            <consortium name="Ensembl"/>
        </authorList>
    </citation>
    <scope>IDENTIFICATION</scope>
</reference>
<dbReference type="InterPro" id="IPR003877">
    <property type="entry name" value="SPRY_dom"/>
</dbReference>
<dbReference type="SUPFAM" id="SSF49899">
    <property type="entry name" value="Concanavalin A-like lectins/glucanases"/>
    <property type="match status" value="1"/>
</dbReference>
<dbReference type="SMART" id="SM00589">
    <property type="entry name" value="PRY"/>
    <property type="match status" value="1"/>
</dbReference>
<dbReference type="InterPro" id="IPR001870">
    <property type="entry name" value="B30.2/SPRY"/>
</dbReference>
<feature type="domain" description="Ig-like" evidence="12">
    <location>
        <begin position="15"/>
        <end position="113"/>
    </location>
</feature>
<dbReference type="Pfam" id="PF00622">
    <property type="entry name" value="SPRY"/>
    <property type="match status" value="1"/>
</dbReference>
<dbReference type="InterPro" id="IPR053896">
    <property type="entry name" value="BTN3A2-like_Ig-C"/>
</dbReference>
<dbReference type="Ensembl" id="ENSPSIT00000011443.1">
    <property type="protein sequence ID" value="ENSPSIP00000011386.1"/>
    <property type="gene ID" value="ENSPSIG00000010272.1"/>
</dbReference>
<dbReference type="Pfam" id="PF07686">
    <property type="entry name" value="V-set"/>
    <property type="match status" value="1"/>
</dbReference>
<dbReference type="SUPFAM" id="SSF48726">
    <property type="entry name" value="Immunoglobulin"/>
    <property type="match status" value="2"/>
</dbReference>
<proteinExistence type="inferred from homology"/>
<dbReference type="FunFam" id="2.60.40.10:FF:000208">
    <property type="entry name" value="Butyrophilin subfamily 1 member A1"/>
    <property type="match status" value="1"/>
</dbReference>
<evidence type="ECO:0000256" key="4">
    <source>
        <dbReference type="ARBA" id="ARBA00022729"/>
    </source>
</evidence>
<dbReference type="InterPro" id="IPR013106">
    <property type="entry name" value="Ig_V-set"/>
</dbReference>
<comment type="similarity">
    <text evidence="2">Belongs to the immunoglobulin superfamily. BTN/MOG family.</text>
</comment>
<evidence type="ECO:0000313" key="14">
    <source>
        <dbReference type="Proteomes" id="UP000007267"/>
    </source>
</evidence>
<organism evidence="13 14">
    <name type="scientific">Pelodiscus sinensis</name>
    <name type="common">Chinese softshell turtle</name>
    <name type="synonym">Trionyx sinensis</name>
    <dbReference type="NCBI Taxonomy" id="13735"/>
    <lineage>
        <taxon>Eukaryota</taxon>
        <taxon>Metazoa</taxon>
        <taxon>Chordata</taxon>
        <taxon>Craniata</taxon>
        <taxon>Vertebrata</taxon>
        <taxon>Euteleostomi</taxon>
        <taxon>Archelosauria</taxon>
        <taxon>Testudinata</taxon>
        <taxon>Testudines</taxon>
        <taxon>Cryptodira</taxon>
        <taxon>Trionychia</taxon>
        <taxon>Trionychidae</taxon>
        <taxon>Pelodiscus</taxon>
    </lineage>
</organism>
<dbReference type="InterPro" id="IPR007110">
    <property type="entry name" value="Ig-like_dom"/>
</dbReference>
<evidence type="ECO:0000256" key="5">
    <source>
        <dbReference type="ARBA" id="ARBA00022989"/>
    </source>
</evidence>